<dbReference type="Gene3D" id="3.40.30.10">
    <property type="entry name" value="Glutaredoxin"/>
    <property type="match status" value="1"/>
</dbReference>
<evidence type="ECO:0000256" key="1">
    <source>
        <dbReference type="SAM" id="Phobius"/>
    </source>
</evidence>
<proteinExistence type="predicted"/>
<dbReference type="SUPFAM" id="SSF52833">
    <property type="entry name" value="Thioredoxin-like"/>
    <property type="match status" value="1"/>
</dbReference>
<keyword evidence="4" id="KW-1185">Reference proteome</keyword>
<dbReference type="InterPro" id="IPR013766">
    <property type="entry name" value="Thioredoxin_domain"/>
</dbReference>
<dbReference type="PROSITE" id="PS51352">
    <property type="entry name" value="THIOREDOXIN_2"/>
    <property type="match status" value="1"/>
</dbReference>
<feature type="domain" description="Thioredoxin" evidence="2">
    <location>
        <begin position="62"/>
        <end position="206"/>
    </location>
</feature>
<dbReference type="Proteomes" id="UP000323324">
    <property type="component" value="Unassembled WGS sequence"/>
</dbReference>
<comment type="caution">
    <text evidence="3">The sequence shown here is derived from an EMBL/GenBank/DDBJ whole genome shotgun (WGS) entry which is preliminary data.</text>
</comment>
<protein>
    <submittedName>
        <fullName evidence="3">TlpA family protein disulfide reductase</fullName>
    </submittedName>
</protein>
<evidence type="ECO:0000259" key="2">
    <source>
        <dbReference type="PROSITE" id="PS51352"/>
    </source>
</evidence>
<dbReference type="InterPro" id="IPR013740">
    <property type="entry name" value="Redoxin"/>
</dbReference>
<organism evidence="3 4">
    <name type="scientific">Bizionia saleffrena</name>
    <dbReference type="NCBI Taxonomy" id="291189"/>
    <lineage>
        <taxon>Bacteria</taxon>
        <taxon>Pseudomonadati</taxon>
        <taxon>Bacteroidota</taxon>
        <taxon>Flavobacteriia</taxon>
        <taxon>Flavobacteriales</taxon>
        <taxon>Flavobacteriaceae</taxon>
        <taxon>Bizionia</taxon>
    </lineage>
</organism>
<dbReference type="CDD" id="cd02966">
    <property type="entry name" value="TlpA_like_family"/>
    <property type="match status" value="1"/>
</dbReference>
<reference evidence="3 4" key="1">
    <citation type="submission" date="2019-08" db="EMBL/GenBank/DDBJ databases">
        <title>Genomes of Antarctic Bizionia species.</title>
        <authorList>
            <person name="Bowman J.P."/>
        </authorList>
    </citation>
    <scope>NUCLEOTIDE SEQUENCE [LARGE SCALE GENOMIC DNA]</scope>
    <source>
        <strain evidence="3 4">HFD</strain>
    </source>
</reference>
<keyword evidence="1" id="KW-0472">Membrane</keyword>
<keyword evidence="1" id="KW-0812">Transmembrane</keyword>
<dbReference type="PANTHER" id="PTHR42852">
    <property type="entry name" value="THIOL:DISULFIDE INTERCHANGE PROTEIN DSBE"/>
    <property type="match status" value="1"/>
</dbReference>
<evidence type="ECO:0000313" key="3">
    <source>
        <dbReference type="EMBL" id="TYB76595.1"/>
    </source>
</evidence>
<feature type="transmembrane region" description="Helical" evidence="1">
    <location>
        <begin position="12"/>
        <end position="31"/>
    </location>
</feature>
<dbReference type="Pfam" id="PF08534">
    <property type="entry name" value="Redoxin"/>
    <property type="match status" value="1"/>
</dbReference>
<keyword evidence="1" id="KW-1133">Transmembrane helix</keyword>
<dbReference type="InterPro" id="IPR036249">
    <property type="entry name" value="Thioredoxin-like_sf"/>
</dbReference>
<dbReference type="RefSeq" id="WP_148368832.1">
    <property type="nucleotide sequence ID" value="NZ_VSKM01000004.1"/>
</dbReference>
<gene>
    <name evidence="3" type="ORF">ES676_04405</name>
</gene>
<dbReference type="PANTHER" id="PTHR42852:SF13">
    <property type="entry name" value="PROTEIN DIPZ"/>
    <property type="match status" value="1"/>
</dbReference>
<accession>A0A8H2LHM5</accession>
<dbReference type="GO" id="GO:0016491">
    <property type="term" value="F:oxidoreductase activity"/>
    <property type="evidence" value="ECO:0007669"/>
    <property type="project" value="InterPro"/>
</dbReference>
<name>A0A8H2LHM5_9FLAO</name>
<dbReference type="EMBL" id="VSKM01000004">
    <property type="protein sequence ID" value="TYB76595.1"/>
    <property type="molecule type" value="Genomic_DNA"/>
</dbReference>
<evidence type="ECO:0000313" key="4">
    <source>
        <dbReference type="Proteomes" id="UP000323324"/>
    </source>
</evidence>
<dbReference type="AlphaFoldDB" id="A0A8H2LHM5"/>
<sequence>MKTNNKNTTKKTWIQYGVFALIAITLYATGLHTEVIGFAQRGLLATGLMNPDVKELVMAQESANTTDAPNLTKADMNFNLLDSDRNVTSLKELKGKVIFINLWATWCPPCIAEMPSINTLYDTVGDDVAFVMLSLDRRFETAKAFNERKGYGFPIYAPADAIPEMYNTNSIPSTYVIDAKGNLALTHRGMADYSDPEFIEFLYSLK</sequence>
<dbReference type="InterPro" id="IPR050553">
    <property type="entry name" value="Thioredoxin_ResA/DsbE_sf"/>
</dbReference>